<keyword evidence="1" id="KW-0472">Membrane</keyword>
<keyword evidence="1" id="KW-1133">Transmembrane helix</keyword>
<evidence type="ECO:0000313" key="4">
    <source>
        <dbReference type="Proteomes" id="UP001595478"/>
    </source>
</evidence>
<proteinExistence type="predicted"/>
<evidence type="ECO:0000256" key="1">
    <source>
        <dbReference type="SAM" id="Phobius"/>
    </source>
</evidence>
<dbReference type="RefSeq" id="WP_376919411.1">
    <property type="nucleotide sequence ID" value="NZ_JBHRSW010000008.1"/>
</dbReference>
<organism evidence="3 4">
    <name type="scientific">Agaribacter flavus</name>
    <dbReference type="NCBI Taxonomy" id="1902781"/>
    <lineage>
        <taxon>Bacteria</taxon>
        <taxon>Pseudomonadati</taxon>
        <taxon>Pseudomonadota</taxon>
        <taxon>Gammaproteobacteria</taxon>
        <taxon>Alteromonadales</taxon>
        <taxon>Alteromonadaceae</taxon>
        <taxon>Agaribacter</taxon>
    </lineage>
</organism>
<feature type="signal peptide" evidence="2">
    <location>
        <begin position="1"/>
        <end position="22"/>
    </location>
</feature>
<name>A0ABV7FRY5_9ALTE</name>
<feature type="transmembrane region" description="Helical" evidence="1">
    <location>
        <begin position="179"/>
        <end position="198"/>
    </location>
</feature>
<sequence>MKLSSKLVTLLFGLVVSSGASANIIELNISDNLVKYENQFFTGTAEVTADGKVVQDGNNWVALEGPYEITADSVLNIAFSSTVLGEIHGIGFDNNTSYTNLDAASQNRFFQFGGTQFFGIQDFNTYTAADLDSVVEFTINLGDYFTGTFNNIIFINDRDGKWDATSTYFQPLQVSGVNAVNTASTLGLFLIMIASLLVRRR</sequence>
<evidence type="ECO:0000313" key="3">
    <source>
        <dbReference type="EMBL" id="MFC3121272.1"/>
    </source>
</evidence>
<feature type="chain" id="PRO_5046948965" description="PEP-CTERM sorting domain-containing protein" evidence="2">
    <location>
        <begin position="23"/>
        <end position="201"/>
    </location>
</feature>
<gene>
    <name evidence="3" type="ORF">ACFOHL_06535</name>
</gene>
<protein>
    <recommendedName>
        <fullName evidence="5">PEP-CTERM sorting domain-containing protein</fullName>
    </recommendedName>
</protein>
<comment type="caution">
    <text evidence="3">The sequence shown here is derived from an EMBL/GenBank/DDBJ whole genome shotgun (WGS) entry which is preliminary data.</text>
</comment>
<dbReference type="Proteomes" id="UP001595478">
    <property type="component" value="Unassembled WGS sequence"/>
</dbReference>
<keyword evidence="1" id="KW-0812">Transmembrane</keyword>
<accession>A0ABV7FRY5</accession>
<reference evidence="4" key="1">
    <citation type="journal article" date="2019" name="Int. J. Syst. Evol. Microbiol.">
        <title>The Global Catalogue of Microorganisms (GCM) 10K type strain sequencing project: providing services to taxonomists for standard genome sequencing and annotation.</title>
        <authorList>
            <consortium name="The Broad Institute Genomics Platform"/>
            <consortium name="The Broad Institute Genome Sequencing Center for Infectious Disease"/>
            <person name="Wu L."/>
            <person name="Ma J."/>
        </authorList>
    </citation>
    <scope>NUCLEOTIDE SEQUENCE [LARGE SCALE GENOMIC DNA]</scope>
    <source>
        <strain evidence="4">KCTC 52473</strain>
    </source>
</reference>
<keyword evidence="4" id="KW-1185">Reference proteome</keyword>
<evidence type="ECO:0000256" key="2">
    <source>
        <dbReference type="SAM" id="SignalP"/>
    </source>
</evidence>
<keyword evidence="2" id="KW-0732">Signal</keyword>
<evidence type="ECO:0008006" key="5">
    <source>
        <dbReference type="Google" id="ProtNLM"/>
    </source>
</evidence>
<dbReference type="EMBL" id="JBHRSW010000008">
    <property type="protein sequence ID" value="MFC3121272.1"/>
    <property type="molecule type" value="Genomic_DNA"/>
</dbReference>